<keyword evidence="2" id="KW-0472">Membrane</keyword>
<evidence type="ECO:0000313" key="5">
    <source>
        <dbReference type="EMBL" id="SSX21060.1"/>
    </source>
</evidence>
<dbReference type="PROSITE" id="PS50056">
    <property type="entry name" value="TYR_PHOSPHATASE_2"/>
    <property type="match status" value="1"/>
</dbReference>
<dbReference type="EMBL" id="UFQT01000164">
    <property type="protein sequence ID" value="SSX21060.1"/>
    <property type="molecule type" value="Genomic_DNA"/>
</dbReference>
<feature type="compositionally biased region" description="Polar residues" evidence="1">
    <location>
        <begin position="226"/>
        <end position="237"/>
    </location>
</feature>
<feature type="domain" description="Tyrosine-protein phosphatase" evidence="3">
    <location>
        <begin position="1140"/>
        <end position="1490"/>
    </location>
</feature>
<dbReference type="InterPro" id="IPR000242">
    <property type="entry name" value="PTP_cat"/>
</dbReference>
<feature type="domain" description="Tyrosine specific protein phosphatases" evidence="4">
    <location>
        <begin position="1374"/>
        <end position="1481"/>
    </location>
</feature>
<feature type="region of interest" description="Disordered" evidence="1">
    <location>
        <begin position="1015"/>
        <end position="1040"/>
    </location>
</feature>
<dbReference type="SUPFAM" id="SSF52799">
    <property type="entry name" value="(Phosphotyrosine protein) phosphatases II"/>
    <property type="match status" value="1"/>
</dbReference>
<dbReference type="SMART" id="SM00404">
    <property type="entry name" value="PTPc_motif"/>
    <property type="match status" value="1"/>
</dbReference>
<feature type="transmembrane region" description="Helical" evidence="2">
    <location>
        <begin position="101"/>
        <end position="127"/>
    </location>
</feature>
<feature type="compositionally biased region" description="Polar residues" evidence="1">
    <location>
        <begin position="1029"/>
        <end position="1040"/>
    </location>
</feature>
<dbReference type="GO" id="GO:0004725">
    <property type="term" value="F:protein tyrosine phosphatase activity"/>
    <property type="evidence" value="ECO:0007669"/>
    <property type="project" value="InterPro"/>
</dbReference>
<evidence type="ECO:0000259" key="3">
    <source>
        <dbReference type="PROSITE" id="PS50055"/>
    </source>
</evidence>
<feature type="compositionally biased region" description="Low complexity" evidence="1">
    <location>
        <begin position="581"/>
        <end position="602"/>
    </location>
</feature>
<dbReference type="SMART" id="SM00194">
    <property type="entry name" value="PTPc"/>
    <property type="match status" value="1"/>
</dbReference>
<dbReference type="Pfam" id="PF00102">
    <property type="entry name" value="Y_phosphatase"/>
    <property type="match status" value="2"/>
</dbReference>
<keyword evidence="2" id="KW-1133">Transmembrane helix</keyword>
<name>A0A336LT08_CULSO</name>
<dbReference type="PROSITE" id="PS00383">
    <property type="entry name" value="TYR_PHOSPHATASE_1"/>
    <property type="match status" value="1"/>
</dbReference>
<gene>
    <name evidence="5" type="primary">CSON003505</name>
</gene>
<dbReference type="InterPro" id="IPR050348">
    <property type="entry name" value="Protein-Tyr_Phosphatase"/>
</dbReference>
<dbReference type="Gene3D" id="3.90.190.10">
    <property type="entry name" value="Protein tyrosine phosphatase superfamily"/>
    <property type="match status" value="1"/>
</dbReference>
<dbReference type="PANTHER" id="PTHR19134">
    <property type="entry name" value="RECEPTOR-TYPE TYROSINE-PROTEIN PHOSPHATASE"/>
    <property type="match status" value="1"/>
</dbReference>
<dbReference type="PROSITE" id="PS50055">
    <property type="entry name" value="TYR_PHOSPHATASE_PTP"/>
    <property type="match status" value="1"/>
</dbReference>
<evidence type="ECO:0000259" key="4">
    <source>
        <dbReference type="PROSITE" id="PS50056"/>
    </source>
</evidence>
<sequence>MELSSSSFKYQSMKSVEKRHQQNLINHHLPITLTNRDNNKIKRNKIQKQQQFSNVLINHKQFLPVAASTTITRQQQQQNNKQQHSTGLISKSPVAFPVYELALPATLLAFIIFGILFILGFIIYKLFKYFCGGHKQKRRLTKDNIYYQTVRNRNSVTPTKTNTLFYRYRFTPKRNIGMDEPESLLDDEDVYGAHIGVIAINEEESKCKKSPPPSPYDRCEDEMQTPEAQLSSNPNSPSFIVSIPQYSDEINSNLNTDRSALQFLQGDIHYVQPIMMAGGTVSARQAEDQQAASSPYIGDNLSKVKYMKIDQSDSSASSPLFTACEVISGSTLGSASRFSFSPKNLKELSSSPLLPSVGNYFKFPEVDNFTPTNKANNNNVNEEDKECGTPLIETLHINDDGLTEVYKTPLNLDDDTIQTNSLGLPEIAHEAAEVSKNNRNLLSEHRTRTRRVRLKSISLDSDQAKLVEENIGVPVEELVGGATNSDVPSQIGSCESKLTRSNTGRARKINKFNLTINVVDQPDSCSATNTSSLQSSSKNVFRRSEAVPIGAAPPPQTPKTPIQKAASLDSEPTFLPPPHLQHPLLHHSNQQNIPSSSISVPSTPKRQPFATPKHKYSQKMYTTANKSYGCLRQPSSMDSGGSTGSNNNLYFYSKCNRKLRSYDENISSLMTTSNDKADSDKIDEIMDDNDDYLTGTGKSSSSITQGMCSLQVTKFNTLNVSNTNLKTLPESEKLIDFSSEQQLSKSEGIPVTTTSVVTPSSVNTVSGMVGQKQNKCSIIQRRGSNHSLTLQIDGSISNLARGLSLSNYSLGAMQGSSYNLNSSNYNIATSSNQAGCQSILNQQQQPHQYQTQQQLQHHHQRAQQRKLLQRRGSNCSLTLNIKDSNSSLNRFNSQHSLNINKKALSISNCNLNRRNFTSSLNNVVDRSKMVLQSSDHHHQSIITSHHLHHHDQSSTCTQEDDTHTTNKDTRKFLSSENLHHFTIWSKYNENQTPYGSIDDFNRTTVIKDIDIDDEWTACDDPNDPGNQGGSSRNITTKPLSPQATSEDFKIYLANIQFLQNASRSLNEKQLQSLNELFQKSYSNNSKTKDDDPVLGGSSRLFLTKEKEDEEQDQKNALIKLHQEFWDLPTNYQEKPMVFGSQAKNRYKTILPNEHSRVRIDPEPDSTQEPYINANYIKGPDYSSNCYIATQGPMTNTIYDFWLMVYQNMSKSDTPQDTKIAMLTDFIENSRQKCAHYFPKDSNESIGFSCTNIPEENDSIIENIETILAEVNAKKDGTWNESDAASYFRPSFNYFLVRNVDVRVKNGYSIRKLKVIYSYADFRESEDGNEPCSRTIIEFPVFHYWFPDWPDHRSPEDIDGLLDMSLDLLYGDCYIDFPTPSKEIPDPLSPEPNNVTPSKPHLIIHCSAGIGRTGCLIAILNGLRQIKQSIGTQFDSMTQRQSDAIDNQQHENTANLAVDILQIVCNLRIQRGGMVQNSEQYELIHRAICLYHQRLNLELENHLSTQL</sequence>
<evidence type="ECO:0000256" key="2">
    <source>
        <dbReference type="SAM" id="Phobius"/>
    </source>
</evidence>
<dbReference type="GO" id="GO:0009653">
    <property type="term" value="P:anatomical structure morphogenesis"/>
    <property type="evidence" value="ECO:0007669"/>
    <property type="project" value="UniProtKB-ARBA"/>
</dbReference>
<accession>A0A336LT08</accession>
<dbReference type="VEuPathDB" id="VectorBase:CSON003505"/>
<proteinExistence type="predicted"/>
<keyword evidence="2" id="KW-0812">Transmembrane</keyword>
<evidence type="ECO:0000256" key="1">
    <source>
        <dbReference type="SAM" id="MobiDB-lite"/>
    </source>
</evidence>
<dbReference type="InterPro" id="IPR016130">
    <property type="entry name" value="Tyr_Pase_AS"/>
</dbReference>
<dbReference type="InterPro" id="IPR003595">
    <property type="entry name" value="Tyr_Pase_cat"/>
</dbReference>
<protein>
    <submittedName>
        <fullName evidence="5">CSON003505 protein</fullName>
    </submittedName>
</protein>
<dbReference type="PRINTS" id="PR00700">
    <property type="entry name" value="PRTYPHPHTASE"/>
</dbReference>
<organism evidence="5">
    <name type="scientific">Culicoides sonorensis</name>
    <name type="common">Biting midge</name>
    <dbReference type="NCBI Taxonomy" id="179676"/>
    <lineage>
        <taxon>Eukaryota</taxon>
        <taxon>Metazoa</taxon>
        <taxon>Ecdysozoa</taxon>
        <taxon>Arthropoda</taxon>
        <taxon>Hexapoda</taxon>
        <taxon>Insecta</taxon>
        <taxon>Pterygota</taxon>
        <taxon>Neoptera</taxon>
        <taxon>Endopterygota</taxon>
        <taxon>Diptera</taxon>
        <taxon>Nematocera</taxon>
        <taxon>Chironomoidea</taxon>
        <taxon>Ceratopogonidae</taxon>
        <taxon>Ceratopogoninae</taxon>
        <taxon>Culicoides</taxon>
        <taxon>Monoculicoides</taxon>
    </lineage>
</organism>
<dbReference type="PANTHER" id="PTHR19134:SF527">
    <property type="entry name" value="TYROSINE-PROTEIN PHOSPHATASE NON-RECEPTOR TYPE 7"/>
    <property type="match status" value="1"/>
</dbReference>
<dbReference type="GO" id="GO:0048666">
    <property type="term" value="P:neuron development"/>
    <property type="evidence" value="ECO:0007669"/>
    <property type="project" value="UniProtKB-ARBA"/>
</dbReference>
<reference evidence="5" key="1">
    <citation type="submission" date="2018-07" db="EMBL/GenBank/DDBJ databases">
        <authorList>
            <person name="Quirk P.G."/>
            <person name="Krulwich T.A."/>
        </authorList>
    </citation>
    <scope>NUCLEOTIDE SEQUENCE</scope>
</reference>
<feature type="region of interest" description="Disordered" evidence="1">
    <location>
        <begin position="548"/>
        <end position="615"/>
    </location>
</feature>
<dbReference type="InterPro" id="IPR000387">
    <property type="entry name" value="Tyr_Pase_dom"/>
</dbReference>
<feature type="region of interest" description="Disordered" evidence="1">
    <location>
        <begin position="204"/>
        <end position="237"/>
    </location>
</feature>
<dbReference type="InterPro" id="IPR029021">
    <property type="entry name" value="Prot-tyrosine_phosphatase-like"/>
</dbReference>